<feature type="compositionally biased region" description="Polar residues" evidence="1">
    <location>
        <begin position="683"/>
        <end position="692"/>
    </location>
</feature>
<dbReference type="OrthoDB" id="5414836at2759"/>
<evidence type="ECO:0000256" key="1">
    <source>
        <dbReference type="SAM" id="MobiDB-lite"/>
    </source>
</evidence>
<dbReference type="AlphaFoldDB" id="C1HEA9"/>
<evidence type="ECO:0000313" key="3">
    <source>
        <dbReference type="EMBL" id="EEH41389.2"/>
    </source>
</evidence>
<dbReference type="PANTHER" id="PTHR38122:SF1">
    <property type="entry name" value="GLYCOPROTEIN X"/>
    <property type="match status" value="1"/>
</dbReference>
<dbReference type="KEGG" id="pbl:PAAG_09093"/>
<evidence type="ECO:0000256" key="2">
    <source>
        <dbReference type="SAM" id="SignalP"/>
    </source>
</evidence>
<dbReference type="EMBL" id="KN294073">
    <property type="protein sequence ID" value="EEH41389.2"/>
    <property type="molecule type" value="Genomic_DNA"/>
</dbReference>
<dbReference type="STRING" id="502779.C1HEA9"/>
<feature type="region of interest" description="Disordered" evidence="1">
    <location>
        <begin position="595"/>
        <end position="694"/>
    </location>
</feature>
<dbReference type="HOGENOM" id="CLU_382212_0_0_1"/>
<protein>
    <recommendedName>
        <fullName evidence="5">Glycoprotein X</fullName>
    </recommendedName>
</protein>
<dbReference type="VEuPathDB" id="FungiDB:PAAG_09093"/>
<gene>
    <name evidence="3" type="ORF">PAAG_09093</name>
</gene>
<organism evidence="3 4">
    <name type="scientific">Paracoccidioides lutzii (strain ATCC MYA-826 / Pb01)</name>
    <name type="common">Paracoccidioides brasiliensis</name>
    <dbReference type="NCBI Taxonomy" id="502779"/>
    <lineage>
        <taxon>Eukaryota</taxon>
        <taxon>Fungi</taxon>
        <taxon>Dikarya</taxon>
        <taxon>Ascomycota</taxon>
        <taxon>Pezizomycotina</taxon>
        <taxon>Eurotiomycetes</taxon>
        <taxon>Eurotiomycetidae</taxon>
        <taxon>Onygenales</taxon>
        <taxon>Ajellomycetaceae</taxon>
        <taxon>Paracoccidioides</taxon>
    </lineage>
</organism>
<reference evidence="3 4" key="1">
    <citation type="journal article" date="2011" name="PLoS Genet.">
        <title>Comparative genomic analysis of human fungal pathogens causing paracoccidioidomycosis.</title>
        <authorList>
            <person name="Desjardins C.A."/>
            <person name="Champion M.D."/>
            <person name="Holder J.W."/>
            <person name="Muszewska A."/>
            <person name="Goldberg J."/>
            <person name="Bailao A.M."/>
            <person name="Brigido M.M."/>
            <person name="Ferreira M.E."/>
            <person name="Garcia A.M."/>
            <person name="Grynberg M."/>
            <person name="Gujja S."/>
            <person name="Heiman D.I."/>
            <person name="Henn M.R."/>
            <person name="Kodira C.D."/>
            <person name="Leon-Narvaez H."/>
            <person name="Longo L.V."/>
            <person name="Ma L.J."/>
            <person name="Malavazi I."/>
            <person name="Matsuo A.L."/>
            <person name="Morais F.V."/>
            <person name="Pereira M."/>
            <person name="Rodriguez-Brito S."/>
            <person name="Sakthikumar S."/>
            <person name="Salem-Izacc S.M."/>
            <person name="Sykes S.M."/>
            <person name="Teixeira M.M."/>
            <person name="Vallejo M.C."/>
            <person name="Walter M.E."/>
            <person name="Yandava C."/>
            <person name="Young S."/>
            <person name="Zeng Q."/>
            <person name="Zucker J."/>
            <person name="Felipe M.S."/>
            <person name="Goldman G.H."/>
            <person name="Haas B.J."/>
            <person name="McEwen J.G."/>
            <person name="Nino-Vega G."/>
            <person name="Puccia R."/>
            <person name="San-Blas G."/>
            <person name="Soares C.M."/>
            <person name="Birren B.W."/>
            <person name="Cuomo C.A."/>
        </authorList>
    </citation>
    <scope>NUCLEOTIDE SEQUENCE [LARGE SCALE GENOMIC DNA]</scope>
    <source>
        <strain evidence="4">ATCC MYA-826 / Pb01</strain>
    </source>
</reference>
<dbReference type="OMA" id="QCNFEVG"/>
<dbReference type="Proteomes" id="UP000002059">
    <property type="component" value="Partially assembled WGS sequence"/>
</dbReference>
<dbReference type="RefSeq" id="XP_015702008.1">
    <property type="nucleotide sequence ID" value="XM_015846728.1"/>
</dbReference>
<accession>C1HEA9</accession>
<keyword evidence="4" id="KW-1185">Reference proteome</keyword>
<evidence type="ECO:0008006" key="5">
    <source>
        <dbReference type="Google" id="ProtNLM"/>
    </source>
</evidence>
<feature type="chain" id="PRO_5002908873" description="Glycoprotein X" evidence="2">
    <location>
        <begin position="21"/>
        <end position="724"/>
    </location>
</feature>
<evidence type="ECO:0000313" key="4">
    <source>
        <dbReference type="Proteomes" id="UP000002059"/>
    </source>
</evidence>
<sequence length="724" mass="78591">MWFLLPALICASVCIISGNAQDGYVGPSGRLDRDEPDYPASAAATPTITQLPRPGQPYGGYNFAPPHSYPQRPPVTVTVTDICSYPEQPPTTLTVTDNCSFPEQPPITYTVTDVSSYPERLPITLTIPGNCSYPEQLPVTVTVTDISSYLERPPITLTIPDNCSYSEQQPITLTVSDISSCPERPLVTITVTDTVTQNRTERITISYIDTITISNTVIITDEETVTITDEETITIPSTLTVTDEQTVTVTDEDTITIPSILTVTDERTVTIMDEDTITIPSTLTVMDEKTVTITDEETIALPTTEISVTTLPGSTITTVTILPGATSTITTYLPASTITLSRSTITLLGSTIVTTTTAPSRTVTATITHPPIVKTFTYTEPTTATVTNSVTKHVTPCPSLTVNPTFTPSVAYPANYLWGCPPGTLCKPDRRKEKGRCNVEVGFPSLGYFCRPEECKPNPPLIPQWWGKPVASREIGEWVVSDHYYNLDPRKFGLGLDIFVFKNSTPKNQYPTRPALARKQVINVPLPSPCFDDCNNAAQECSKGKEPRILCVAGSRFFEYLGYCRKCVEELSVNPISESVEQTFPVFSDALNFCEDQPGNDIPPVPDRSPSSSPPTQEQNPSRAVPSETIEDLLVSGTTQMGSSYDGMSHSTPPPRPPLRPTSTPTDTIYTRDQPPVAGSGPTRGNPSQSSPVEFPGIANVVSVPHTKYTLMAIAGLAIILAYL</sequence>
<dbReference type="eggNOG" id="ENOG502S2BG">
    <property type="taxonomic scope" value="Eukaryota"/>
</dbReference>
<dbReference type="PANTHER" id="PTHR38122">
    <property type="entry name" value="GLYCOPROTEIN X"/>
    <property type="match status" value="1"/>
</dbReference>
<feature type="signal peptide" evidence="2">
    <location>
        <begin position="1"/>
        <end position="20"/>
    </location>
</feature>
<name>C1HEA9_PARBA</name>
<keyword evidence="2" id="KW-0732">Signal</keyword>
<proteinExistence type="predicted"/>
<dbReference type="GeneID" id="9092204"/>